<dbReference type="RefSeq" id="WP_118990291.1">
    <property type="nucleotide sequence ID" value="NZ_CP023434.1"/>
</dbReference>
<gene>
    <name evidence="4" type="ORF">CL176_04830</name>
</gene>
<evidence type="ECO:0000313" key="4">
    <source>
        <dbReference type="EMBL" id="AXY25379.1"/>
    </source>
</evidence>
<sequence>MKKWLKKVFVGLSLSLLALAPVQAEAISVEEIQDKGEVVLATSADFPPYEWVKMIDGKEQIIGSDIELAQAIADKLGVELKIVNTSFDSLITQVTTGKVDMVIAGMNHTEERAKQADFSDVYYLGVNQFIATKEVAEQVKAVEDLADMRLGVQQTSLQEQVLLGELPDATIKLIPDNGDLVQSLLTNRLDAVLFDSVVAEQFARQNADRLQVIEDVAIEYEEGAGMSVLVPKDSPEFIALINEVIAELAAEDQYNQWIEEYIQQID</sequence>
<evidence type="ECO:0000259" key="3">
    <source>
        <dbReference type="SMART" id="SM00062"/>
    </source>
</evidence>
<evidence type="ECO:0000256" key="1">
    <source>
        <dbReference type="ARBA" id="ARBA00022729"/>
    </source>
</evidence>
<dbReference type="Pfam" id="PF00497">
    <property type="entry name" value="SBP_bac_3"/>
    <property type="match status" value="1"/>
</dbReference>
<dbReference type="PANTHER" id="PTHR35936:SF17">
    <property type="entry name" value="ARGININE-BINDING EXTRACELLULAR PROTEIN ARTP"/>
    <property type="match status" value="1"/>
</dbReference>
<dbReference type="AlphaFoldDB" id="A0A347WJX2"/>
<dbReference type="Proteomes" id="UP000263232">
    <property type="component" value="Chromosome"/>
</dbReference>
<keyword evidence="5" id="KW-1185">Reference proteome</keyword>
<keyword evidence="1 2" id="KW-0732">Signal</keyword>
<feature type="domain" description="Solute-binding protein family 3/N-terminal" evidence="3">
    <location>
        <begin position="37"/>
        <end position="265"/>
    </location>
</feature>
<accession>A0A347WJX2</accession>
<reference evidence="4 5" key="1">
    <citation type="submission" date="2017-09" db="EMBL/GenBank/DDBJ databases">
        <title>Complete genome sequence of Oxytococcus suis strain ZY16052.</title>
        <authorList>
            <person name="Li F."/>
        </authorList>
    </citation>
    <scope>NUCLEOTIDE SEQUENCE [LARGE SCALE GENOMIC DNA]</scope>
    <source>
        <strain evidence="4 5">ZY16052</strain>
    </source>
</reference>
<dbReference type="SUPFAM" id="SSF53850">
    <property type="entry name" value="Periplasmic binding protein-like II"/>
    <property type="match status" value="1"/>
</dbReference>
<dbReference type="Gene3D" id="3.40.190.10">
    <property type="entry name" value="Periplasmic binding protein-like II"/>
    <property type="match status" value="2"/>
</dbReference>
<feature type="signal peptide" evidence="2">
    <location>
        <begin position="1"/>
        <end position="26"/>
    </location>
</feature>
<dbReference type="SMART" id="SM00062">
    <property type="entry name" value="PBPb"/>
    <property type="match status" value="1"/>
</dbReference>
<protein>
    <recommendedName>
        <fullName evidence="3">Solute-binding protein family 3/N-terminal domain-containing protein</fullName>
    </recommendedName>
</protein>
<dbReference type="InterPro" id="IPR001638">
    <property type="entry name" value="Solute-binding_3/MltF_N"/>
</dbReference>
<feature type="chain" id="PRO_5017072723" description="Solute-binding protein family 3/N-terminal domain-containing protein" evidence="2">
    <location>
        <begin position="27"/>
        <end position="266"/>
    </location>
</feature>
<dbReference type="EMBL" id="CP023434">
    <property type="protein sequence ID" value="AXY25379.1"/>
    <property type="molecule type" value="Genomic_DNA"/>
</dbReference>
<dbReference type="PANTHER" id="PTHR35936">
    <property type="entry name" value="MEMBRANE-BOUND LYTIC MUREIN TRANSGLYCOSYLASE F"/>
    <property type="match status" value="1"/>
</dbReference>
<dbReference type="KEGG" id="abae:CL176_04830"/>
<name>A0A347WJX2_9LACT</name>
<evidence type="ECO:0000256" key="2">
    <source>
        <dbReference type="SAM" id="SignalP"/>
    </source>
</evidence>
<proteinExistence type="predicted"/>
<evidence type="ECO:0000313" key="5">
    <source>
        <dbReference type="Proteomes" id="UP000263232"/>
    </source>
</evidence>
<dbReference type="OrthoDB" id="9811552at2"/>
<organism evidence="4 5">
    <name type="scientific">Suicoccus acidiformans</name>
    <dbReference type="NCBI Taxonomy" id="2036206"/>
    <lineage>
        <taxon>Bacteria</taxon>
        <taxon>Bacillati</taxon>
        <taxon>Bacillota</taxon>
        <taxon>Bacilli</taxon>
        <taxon>Lactobacillales</taxon>
        <taxon>Aerococcaceae</taxon>
        <taxon>Suicoccus</taxon>
    </lineage>
</organism>